<proteinExistence type="inferred from homology"/>
<keyword evidence="4" id="KW-1185">Reference proteome</keyword>
<organism evidence="3 4">
    <name type="scientific">Coemansia erecta</name>
    <dbReference type="NCBI Taxonomy" id="147472"/>
    <lineage>
        <taxon>Eukaryota</taxon>
        <taxon>Fungi</taxon>
        <taxon>Fungi incertae sedis</taxon>
        <taxon>Zoopagomycota</taxon>
        <taxon>Kickxellomycotina</taxon>
        <taxon>Kickxellomycetes</taxon>
        <taxon>Kickxellales</taxon>
        <taxon>Kickxellaceae</taxon>
        <taxon>Coemansia</taxon>
    </lineage>
</organism>
<dbReference type="Gene3D" id="1.25.40.10">
    <property type="entry name" value="Tetratricopeptide repeat domain"/>
    <property type="match status" value="1"/>
</dbReference>
<sequence>MSNTSSSSSNTQSHSSSGPTSSHDLNLVDVLFSSALDGEFVRDQIAGTYKKYDHASDSQTADPFEANKAIFPIDSALLLKLRNREIQAIRTAESGDLQAGVDQLSQVITEYPHYSSAYNNRAQAYRLQNNDAQALADLDQAIRYAQDKATLGQAFTQKAIILRAQGDQDAAYYNFSQGAKCGNEVAQMAAPKENPYAKLCGRMVAEAMRQLVVPGNK</sequence>
<dbReference type="GO" id="GO:0006570">
    <property type="term" value="P:tyrosine metabolic process"/>
    <property type="evidence" value="ECO:0007669"/>
    <property type="project" value="TreeGrafter"/>
</dbReference>
<dbReference type="InterPro" id="IPR011990">
    <property type="entry name" value="TPR-like_helical_dom_sf"/>
</dbReference>
<comment type="similarity">
    <text evidence="1">Belongs to the TTC36 family.</text>
</comment>
<dbReference type="PANTHER" id="PTHR21405:SF0">
    <property type="entry name" value="TETRATRICOPEPTIDE REPEAT PROTEIN 36"/>
    <property type="match status" value="1"/>
</dbReference>
<dbReference type="Proteomes" id="UP001149813">
    <property type="component" value="Unassembled WGS sequence"/>
</dbReference>
<evidence type="ECO:0000256" key="2">
    <source>
        <dbReference type="SAM" id="MobiDB-lite"/>
    </source>
</evidence>
<dbReference type="PANTHER" id="PTHR21405">
    <property type="entry name" value="CDNA SEQUENCE BC021608"/>
    <property type="match status" value="1"/>
</dbReference>
<dbReference type="EMBL" id="JANBOJ010000362">
    <property type="protein sequence ID" value="KAJ1719641.1"/>
    <property type="molecule type" value="Genomic_DNA"/>
</dbReference>
<gene>
    <name evidence="3" type="ORF">LPJ53_005630</name>
</gene>
<evidence type="ECO:0000313" key="3">
    <source>
        <dbReference type="EMBL" id="KAJ1719641.1"/>
    </source>
</evidence>
<accession>A0A9W7XS28</accession>
<evidence type="ECO:0000313" key="4">
    <source>
        <dbReference type="Proteomes" id="UP001149813"/>
    </source>
</evidence>
<protein>
    <recommendedName>
        <fullName evidence="5">TPR-like protein</fullName>
    </recommendedName>
</protein>
<dbReference type="SMART" id="SM00028">
    <property type="entry name" value="TPR"/>
    <property type="match status" value="2"/>
</dbReference>
<reference evidence="3" key="1">
    <citation type="submission" date="2022-07" db="EMBL/GenBank/DDBJ databases">
        <title>Phylogenomic reconstructions and comparative analyses of Kickxellomycotina fungi.</title>
        <authorList>
            <person name="Reynolds N.K."/>
            <person name="Stajich J.E."/>
            <person name="Barry K."/>
            <person name="Grigoriev I.V."/>
            <person name="Crous P."/>
            <person name="Smith M.E."/>
        </authorList>
    </citation>
    <scope>NUCLEOTIDE SEQUENCE</scope>
    <source>
        <strain evidence="3">NBRC 32514</strain>
    </source>
</reference>
<name>A0A9W7XS28_9FUNG</name>
<dbReference type="OrthoDB" id="539634at2759"/>
<comment type="caution">
    <text evidence="3">The sequence shown here is derived from an EMBL/GenBank/DDBJ whole genome shotgun (WGS) entry which is preliminary data.</text>
</comment>
<dbReference type="InterPro" id="IPR019734">
    <property type="entry name" value="TPR_rpt"/>
</dbReference>
<evidence type="ECO:0008006" key="5">
    <source>
        <dbReference type="Google" id="ProtNLM"/>
    </source>
</evidence>
<feature type="region of interest" description="Disordered" evidence="2">
    <location>
        <begin position="1"/>
        <end position="22"/>
    </location>
</feature>
<dbReference type="AlphaFoldDB" id="A0A9W7XS28"/>
<dbReference type="InterPro" id="IPR038906">
    <property type="entry name" value="TTC36"/>
</dbReference>
<evidence type="ECO:0000256" key="1">
    <source>
        <dbReference type="ARBA" id="ARBA00006995"/>
    </source>
</evidence>
<dbReference type="SUPFAM" id="SSF48452">
    <property type="entry name" value="TPR-like"/>
    <property type="match status" value="1"/>
</dbReference>